<dbReference type="GO" id="GO:0005524">
    <property type="term" value="F:ATP binding"/>
    <property type="evidence" value="ECO:0007669"/>
    <property type="project" value="UniProtKB-KW"/>
</dbReference>
<comment type="similarity">
    <text evidence="2">Belongs to the diacylglycerol/lipid kinase family.</text>
</comment>
<dbReference type="SUPFAM" id="SSF111331">
    <property type="entry name" value="NAD kinase/diacylglycerol kinase-like"/>
    <property type="match status" value="1"/>
</dbReference>
<dbReference type="PROSITE" id="PS50146">
    <property type="entry name" value="DAGK"/>
    <property type="match status" value="1"/>
</dbReference>
<evidence type="ECO:0000256" key="2">
    <source>
        <dbReference type="ARBA" id="ARBA00005983"/>
    </source>
</evidence>
<keyword evidence="13" id="KW-1185">Reference proteome</keyword>
<dbReference type="AlphaFoldDB" id="Z9JN37"/>
<proteinExistence type="inferred from homology"/>
<dbReference type="PATRIC" id="fig|396014.3.peg.3336"/>
<dbReference type="Pfam" id="PF19279">
    <property type="entry name" value="YegS_C"/>
    <property type="match status" value="1"/>
</dbReference>
<keyword evidence="10" id="KW-1133">Transmembrane helix</keyword>
<dbReference type="HOGENOM" id="CLU_045532_2_2_11"/>
<comment type="cofactor">
    <cofactor evidence="1">
        <name>Mg(2+)</name>
        <dbReference type="ChEBI" id="CHEBI:18420"/>
    </cofactor>
</comment>
<reference evidence="12 13" key="1">
    <citation type="submission" date="2014-02" db="EMBL/GenBank/DDBJ databases">
        <title>Genome sequence of Brachybacterium phenoliresistens strain W13A50.</title>
        <authorList>
            <person name="Wang X."/>
        </authorList>
    </citation>
    <scope>NUCLEOTIDE SEQUENCE [LARGE SCALE GENOMIC DNA]</scope>
    <source>
        <strain evidence="12 13">W13A50</strain>
    </source>
</reference>
<name>Z9JN37_9MICO</name>
<keyword evidence="3" id="KW-0808">Transferase</keyword>
<dbReference type="InterPro" id="IPR001206">
    <property type="entry name" value="Diacylglycerol_kinase_cat_dom"/>
</dbReference>
<keyword evidence="10" id="KW-0812">Transmembrane</keyword>
<dbReference type="PANTHER" id="PTHR12358:SF54">
    <property type="entry name" value="SPHINGOSINE KINASE RELATED PROTEIN"/>
    <property type="match status" value="1"/>
</dbReference>
<sequence>MDLSGVLILASLLIGLLAIIMLTVVMRGQEDLRREVHQLRARMRTEAALPRGGSASPVDPDVDPDSPPVRHVAVVMNPSKYESPERFRAQVEQAVRRTVTKVDLSFFETTLEDPGQGQARRAVAEGADLVIAAGGDGTVRQVASALTGSEVRMGIIPGGTGNLLARNLDVPLEDVQAAVAHALEATDHRIDVGWLQSGMSAQSAERAHRQIFLVISGFGADAEIVGATDPTLKRRFGWSAYVVAGVGKLVGRSHDVVVSLPDGTEHVLQARTVLIGNVGRLPGGIVLMPDATIDNGRLEVLALGWRGAAGFGQILTQVVNPRLARGPKLSTMQRYLTRSVSVASSKPLPVQLDGDTEADATHLIASVEPAALIIRAGVR</sequence>
<evidence type="ECO:0000256" key="8">
    <source>
        <dbReference type="ARBA" id="ARBA00023264"/>
    </source>
</evidence>
<gene>
    <name evidence="12" type="ORF">BF93_09195</name>
</gene>
<dbReference type="EMBL" id="JDYK01000023">
    <property type="protein sequence ID" value="EWS79845.1"/>
    <property type="molecule type" value="Genomic_DNA"/>
</dbReference>
<keyword evidence="6" id="KW-0067">ATP-binding</keyword>
<evidence type="ECO:0000256" key="6">
    <source>
        <dbReference type="ARBA" id="ARBA00022840"/>
    </source>
</evidence>
<dbReference type="STRING" id="396014.BF93_09195"/>
<comment type="caution">
    <text evidence="12">The sequence shown here is derived from an EMBL/GenBank/DDBJ whole genome shotgun (WGS) entry which is preliminary data.</text>
</comment>
<keyword evidence="7" id="KW-0444">Lipid biosynthesis</keyword>
<keyword evidence="8" id="KW-1208">Phospholipid metabolism</keyword>
<dbReference type="Gene3D" id="2.60.200.40">
    <property type="match status" value="1"/>
</dbReference>
<dbReference type="Proteomes" id="UP000023067">
    <property type="component" value="Unassembled WGS sequence"/>
</dbReference>
<dbReference type="Gene3D" id="3.40.50.10330">
    <property type="entry name" value="Probable inorganic polyphosphate/atp-NAD kinase, domain 1"/>
    <property type="match status" value="1"/>
</dbReference>
<dbReference type="eggNOG" id="COG1597">
    <property type="taxonomic scope" value="Bacteria"/>
</dbReference>
<dbReference type="OrthoDB" id="3171056at2"/>
<dbReference type="RefSeq" id="WP_038374221.1">
    <property type="nucleotide sequence ID" value="NZ_BAAAOW010000013.1"/>
</dbReference>
<evidence type="ECO:0000256" key="4">
    <source>
        <dbReference type="ARBA" id="ARBA00022741"/>
    </source>
</evidence>
<dbReference type="InterPro" id="IPR050187">
    <property type="entry name" value="Lipid_Phosphate_FormReg"/>
</dbReference>
<evidence type="ECO:0000256" key="9">
    <source>
        <dbReference type="SAM" id="MobiDB-lite"/>
    </source>
</evidence>
<dbReference type="InterPro" id="IPR045540">
    <property type="entry name" value="YegS/DAGK_C"/>
</dbReference>
<evidence type="ECO:0000313" key="13">
    <source>
        <dbReference type="Proteomes" id="UP000023067"/>
    </source>
</evidence>
<keyword evidence="7" id="KW-0594">Phospholipid biosynthesis</keyword>
<feature type="region of interest" description="Disordered" evidence="9">
    <location>
        <begin position="44"/>
        <end position="67"/>
    </location>
</feature>
<protein>
    <submittedName>
        <fullName evidence="12">Sphingosine kinase</fullName>
    </submittedName>
</protein>
<dbReference type="Pfam" id="PF00781">
    <property type="entry name" value="DAGK_cat"/>
    <property type="match status" value="1"/>
</dbReference>
<dbReference type="InterPro" id="IPR016064">
    <property type="entry name" value="NAD/diacylglycerol_kinase_sf"/>
</dbReference>
<evidence type="ECO:0000259" key="11">
    <source>
        <dbReference type="PROSITE" id="PS50146"/>
    </source>
</evidence>
<keyword evidence="5 12" id="KW-0418">Kinase</keyword>
<accession>Z9JN37</accession>
<keyword evidence="4" id="KW-0547">Nucleotide-binding</keyword>
<dbReference type="PANTHER" id="PTHR12358">
    <property type="entry name" value="SPHINGOSINE KINASE"/>
    <property type="match status" value="1"/>
</dbReference>
<dbReference type="InterPro" id="IPR017438">
    <property type="entry name" value="ATP-NAD_kinase_N"/>
</dbReference>
<evidence type="ECO:0000256" key="3">
    <source>
        <dbReference type="ARBA" id="ARBA00022679"/>
    </source>
</evidence>
<dbReference type="GO" id="GO:0016301">
    <property type="term" value="F:kinase activity"/>
    <property type="evidence" value="ECO:0007669"/>
    <property type="project" value="UniProtKB-KW"/>
</dbReference>
<feature type="domain" description="DAGKc" evidence="11">
    <location>
        <begin position="67"/>
        <end position="199"/>
    </location>
</feature>
<evidence type="ECO:0000256" key="5">
    <source>
        <dbReference type="ARBA" id="ARBA00022777"/>
    </source>
</evidence>
<dbReference type="GO" id="GO:0008654">
    <property type="term" value="P:phospholipid biosynthetic process"/>
    <property type="evidence" value="ECO:0007669"/>
    <property type="project" value="UniProtKB-KW"/>
</dbReference>
<feature type="transmembrane region" description="Helical" evidence="10">
    <location>
        <begin position="6"/>
        <end position="25"/>
    </location>
</feature>
<evidence type="ECO:0000256" key="7">
    <source>
        <dbReference type="ARBA" id="ARBA00023209"/>
    </source>
</evidence>
<evidence type="ECO:0000256" key="10">
    <source>
        <dbReference type="SAM" id="Phobius"/>
    </source>
</evidence>
<evidence type="ECO:0000256" key="1">
    <source>
        <dbReference type="ARBA" id="ARBA00001946"/>
    </source>
</evidence>
<dbReference type="SMART" id="SM00046">
    <property type="entry name" value="DAGKc"/>
    <property type="match status" value="1"/>
</dbReference>
<organism evidence="12 13">
    <name type="scientific">Brachybacterium phenoliresistens</name>
    <dbReference type="NCBI Taxonomy" id="396014"/>
    <lineage>
        <taxon>Bacteria</taxon>
        <taxon>Bacillati</taxon>
        <taxon>Actinomycetota</taxon>
        <taxon>Actinomycetes</taxon>
        <taxon>Micrococcales</taxon>
        <taxon>Dermabacteraceae</taxon>
        <taxon>Brachybacterium</taxon>
    </lineage>
</organism>
<keyword evidence="7" id="KW-0443">Lipid metabolism</keyword>
<keyword evidence="10" id="KW-0472">Membrane</keyword>
<evidence type="ECO:0000313" key="12">
    <source>
        <dbReference type="EMBL" id="EWS79845.1"/>
    </source>
</evidence>